<proteinExistence type="inferred from homology"/>
<dbReference type="GO" id="GO:0005886">
    <property type="term" value="C:plasma membrane"/>
    <property type="evidence" value="ECO:0007669"/>
    <property type="project" value="InterPro"/>
</dbReference>
<dbReference type="PANTHER" id="PTHR23302">
    <property type="entry name" value="TRANSMEMBRANE CHANNEL-RELATED"/>
    <property type="match status" value="1"/>
</dbReference>
<feature type="compositionally biased region" description="Basic and acidic residues" evidence="7">
    <location>
        <begin position="110"/>
        <end position="122"/>
    </location>
</feature>
<name>A0A6P7N8Y2_BETSP</name>
<keyword evidence="3 6" id="KW-0812">Transmembrane</keyword>
<dbReference type="InParanoid" id="A0A6P7N8Y2"/>
<feature type="domain" description="TMC" evidence="8">
    <location>
        <begin position="531"/>
        <end position="636"/>
    </location>
</feature>
<sequence>MARSVTVSDHICEVDSDYENMGDEPGQRCMVQFESESTASGQTSPESLEMEVLESADNAPIQRHRWSAATLRVMSSMPSSTAGRSSAAAVALRSRRSSLHRRTDPVSSRDPSRPLRRLREDAGEAGGEGDALASGLRGLSVGDGMRRLRAMPLSLADKMELRRLAFSDVTGSSLMSRSRCRGRQVVLRLRFHPFYSFIYSFIYFSLSLSPQTWCHPPSGCSSLLGSLQLWQVPLKRLSGRFGTGVLSYFLFLRTLLRMNLFLFIVLGLFVAAPQLLNPPPHGPKNDPFTGLELLTGAGYITHSVIFYGYYTNTNTNASDRCQAHDPLGCLKYNIPAAYFLTIAITFFVICVRLVYSVSKALGKSLHVKSNRNLAVKVFCSWDFKVCKKSSIRLQSEKISTQLKELLSDMILGKEEKSCAQKCGSVLVHLLTWAVCVACIAGSAWGIHSLSEARIKNPPKDTELLYFPVVVSGVNLLLPGVFNLSAWAESSHSPSVRVYVSVFRNLLLKVSIFGVLWYRWLKGIAWESGLECWENAVGQELYSLLVMDFIFTVLYTLMGEFLWRLFTKHMLIRKRKPVFDIARNVLELIYGQTLTWLGVLFAPLLPAVQLLKLFLLFYIKKNSVMLNCQASTKPWRATQMSTLFLTLLCFPSFFGAAVSVAYTLWTIQPSRVCGPFRNRTKMFESVKESENSHTVLSWLDKVYSFLVDYPLLPFLTSGVFLFVIYFHSQVVDGQRKIISQLEKQIENEGNDKLFLITKLQEMHEREGLAPSHR</sequence>
<evidence type="ECO:0000256" key="1">
    <source>
        <dbReference type="ARBA" id="ARBA00004141"/>
    </source>
</evidence>
<keyword evidence="5 6" id="KW-0472">Membrane</keyword>
<dbReference type="KEGG" id="bspl:114861063"/>
<reference evidence="10" key="1">
    <citation type="submission" date="2025-08" db="UniProtKB">
        <authorList>
            <consortium name="RefSeq"/>
        </authorList>
    </citation>
    <scope>IDENTIFICATION</scope>
</reference>
<dbReference type="Proteomes" id="UP000515150">
    <property type="component" value="Chromosome 8"/>
</dbReference>
<comment type="similarity">
    <text evidence="2 6">Belongs to the TMC family.</text>
</comment>
<evidence type="ECO:0000256" key="5">
    <source>
        <dbReference type="ARBA" id="ARBA00023136"/>
    </source>
</evidence>
<dbReference type="AlphaFoldDB" id="A0A6P7N8Y2"/>
<feature type="transmembrane region" description="Helical" evidence="6">
    <location>
        <begin position="336"/>
        <end position="355"/>
    </location>
</feature>
<dbReference type="PANTHER" id="PTHR23302:SF4">
    <property type="entry name" value="TRANSMEMBRANE CHANNEL-LIKE PROTEIN 6"/>
    <property type="match status" value="1"/>
</dbReference>
<feature type="compositionally biased region" description="Low complexity" evidence="7">
    <location>
        <begin position="79"/>
        <end position="92"/>
    </location>
</feature>
<feature type="transmembrane region" description="Helical" evidence="6">
    <location>
        <begin position="464"/>
        <end position="485"/>
    </location>
</feature>
<evidence type="ECO:0000259" key="8">
    <source>
        <dbReference type="Pfam" id="PF07810"/>
    </source>
</evidence>
<dbReference type="InterPro" id="IPR012496">
    <property type="entry name" value="TMC_dom"/>
</dbReference>
<accession>A0A6P7N8Y2</accession>
<feature type="transmembrane region" description="Helical" evidence="6">
    <location>
        <begin position="639"/>
        <end position="664"/>
    </location>
</feature>
<evidence type="ECO:0000256" key="2">
    <source>
        <dbReference type="ARBA" id="ARBA00006510"/>
    </source>
</evidence>
<dbReference type="Pfam" id="PF07810">
    <property type="entry name" value="TMC"/>
    <property type="match status" value="1"/>
</dbReference>
<keyword evidence="4 6" id="KW-1133">Transmembrane helix</keyword>
<dbReference type="CTD" id="100149241"/>
<feature type="transmembrane region" description="Helical" evidence="6">
    <location>
        <begin position="540"/>
        <end position="565"/>
    </location>
</feature>
<dbReference type="InterPro" id="IPR038900">
    <property type="entry name" value="TMC"/>
</dbReference>
<evidence type="ECO:0000256" key="3">
    <source>
        <dbReference type="ARBA" id="ARBA00022692"/>
    </source>
</evidence>
<comment type="subcellular location">
    <subcellularLocation>
        <location evidence="1 6">Membrane</location>
        <topology evidence="1 6">Multi-pass membrane protein</topology>
    </subcellularLocation>
</comment>
<evidence type="ECO:0000256" key="4">
    <source>
        <dbReference type="ARBA" id="ARBA00022989"/>
    </source>
</evidence>
<evidence type="ECO:0000256" key="6">
    <source>
        <dbReference type="RuleBase" id="RU310713"/>
    </source>
</evidence>
<feature type="transmembrane region" description="Helical" evidence="6">
    <location>
        <begin position="497"/>
        <end position="520"/>
    </location>
</feature>
<organism evidence="9 10">
    <name type="scientific">Betta splendens</name>
    <name type="common">Siamese fighting fish</name>
    <dbReference type="NCBI Taxonomy" id="158456"/>
    <lineage>
        <taxon>Eukaryota</taxon>
        <taxon>Metazoa</taxon>
        <taxon>Chordata</taxon>
        <taxon>Craniata</taxon>
        <taxon>Vertebrata</taxon>
        <taxon>Euteleostomi</taxon>
        <taxon>Actinopterygii</taxon>
        <taxon>Neopterygii</taxon>
        <taxon>Teleostei</taxon>
        <taxon>Neoteleostei</taxon>
        <taxon>Acanthomorphata</taxon>
        <taxon>Anabantaria</taxon>
        <taxon>Anabantiformes</taxon>
        <taxon>Anabantoidei</taxon>
        <taxon>Osphronemidae</taxon>
        <taxon>Betta</taxon>
    </lineage>
</organism>
<keyword evidence="9" id="KW-1185">Reference proteome</keyword>
<evidence type="ECO:0000256" key="7">
    <source>
        <dbReference type="SAM" id="MobiDB-lite"/>
    </source>
</evidence>
<feature type="region of interest" description="Disordered" evidence="7">
    <location>
        <begin position="77"/>
        <end position="130"/>
    </location>
</feature>
<feature type="transmembrane region" description="Helical" evidence="6">
    <location>
        <begin position="425"/>
        <end position="444"/>
    </location>
</feature>
<gene>
    <name evidence="10" type="primary">LOC114861063</name>
</gene>
<dbReference type="OrthoDB" id="1936208at2759"/>
<feature type="transmembrane region" description="Helical" evidence="6">
    <location>
        <begin position="255"/>
        <end position="276"/>
    </location>
</feature>
<evidence type="ECO:0000313" key="9">
    <source>
        <dbReference type="Proteomes" id="UP000515150"/>
    </source>
</evidence>
<dbReference type="RefSeq" id="XP_029015882.1">
    <property type="nucleotide sequence ID" value="XM_029160049.2"/>
</dbReference>
<feature type="transmembrane region" description="Helical" evidence="6">
    <location>
        <begin position="288"/>
        <end position="310"/>
    </location>
</feature>
<feature type="transmembrane region" description="Helical" evidence="6">
    <location>
        <begin position="185"/>
        <end position="206"/>
    </location>
</feature>
<dbReference type="GO" id="GO:0008381">
    <property type="term" value="F:mechanosensitive monoatomic ion channel activity"/>
    <property type="evidence" value="ECO:0007669"/>
    <property type="project" value="TreeGrafter"/>
</dbReference>
<evidence type="ECO:0000313" key="10">
    <source>
        <dbReference type="RefSeq" id="XP_029015882.1"/>
    </source>
</evidence>
<protein>
    <recommendedName>
        <fullName evidence="6">Transmembrane channel-like protein</fullName>
    </recommendedName>
</protein>
<feature type="transmembrane region" description="Helical" evidence="6">
    <location>
        <begin position="701"/>
        <end position="725"/>
    </location>
</feature>
<dbReference type="GeneID" id="114861063"/>